<dbReference type="InterPro" id="IPR046700">
    <property type="entry name" value="DUF6570"/>
</dbReference>
<dbReference type="EMBL" id="KN822073">
    <property type="protein sequence ID" value="KIM59456.1"/>
    <property type="molecule type" value="Genomic_DNA"/>
</dbReference>
<dbReference type="Pfam" id="PF20209">
    <property type="entry name" value="DUF6570"/>
    <property type="match status" value="1"/>
</dbReference>
<protein>
    <recommendedName>
        <fullName evidence="1">DUF6570 domain-containing protein</fullName>
    </recommendedName>
</protein>
<evidence type="ECO:0000313" key="3">
    <source>
        <dbReference type="Proteomes" id="UP000053989"/>
    </source>
</evidence>
<name>A0A0C3DU09_9AGAM</name>
<gene>
    <name evidence="2" type="ORF">SCLCIDRAFT_27286</name>
</gene>
<keyword evidence="3" id="KW-1185">Reference proteome</keyword>
<evidence type="ECO:0000259" key="1">
    <source>
        <dbReference type="Pfam" id="PF20209"/>
    </source>
</evidence>
<dbReference type="OrthoDB" id="2680590at2759"/>
<dbReference type="InParanoid" id="A0A0C3DU09"/>
<proteinExistence type="predicted"/>
<accession>A0A0C3DU09</accession>
<organism evidence="2 3">
    <name type="scientific">Scleroderma citrinum Foug A</name>
    <dbReference type="NCBI Taxonomy" id="1036808"/>
    <lineage>
        <taxon>Eukaryota</taxon>
        <taxon>Fungi</taxon>
        <taxon>Dikarya</taxon>
        <taxon>Basidiomycota</taxon>
        <taxon>Agaricomycotina</taxon>
        <taxon>Agaricomycetes</taxon>
        <taxon>Agaricomycetidae</taxon>
        <taxon>Boletales</taxon>
        <taxon>Sclerodermatineae</taxon>
        <taxon>Sclerodermataceae</taxon>
        <taxon>Scleroderma</taxon>
    </lineage>
</organism>
<dbReference type="AlphaFoldDB" id="A0A0C3DU09"/>
<dbReference type="Proteomes" id="UP000053989">
    <property type="component" value="Unassembled WGS sequence"/>
</dbReference>
<evidence type="ECO:0000313" key="2">
    <source>
        <dbReference type="EMBL" id="KIM59456.1"/>
    </source>
</evidence>
<feature type="domain" description="DUF6570" evidence="1">
    <location>
        <begin position="210"/>
        <end position="254"/>
    </location>
</feature>
<reference evidence="3" key="2">
    <citation type="submission" date="2015-01" db="EMBL/GenBank/DDBJ databases">
        <title>Evolutionary Origins and Diversification of the Mycorrhizal Mutualists.</title>
        <authorList>
            <consortium name="DOE Joint Genome Institute"/>
            <consortium name="Mycorrhizal Genomics Consortium"/>
            <person name="Kohler A."/>
            <person name="Kuo A."/>
            <person name="Nagy L.G."/>
            <person name="Floudas D."/>
            <person name="Copeland A."/>
            <person name="Barry K.W."/>
            <person name="Cichocki N."/>
            <person name="Veneault-Fourrey C."/>
            <person name="LaButti K."/>
            <person name="Lindquist E.A."/>
            <person name="Lipzen A."/>
            <person name="Lundell T."/>
            <person name="Morin E."/>
            <person name="Murat C."/>
            <person name="Riley R."/>
            <person name="Ohm R."/>
            <person name="Sun H."/>
            <person name="Tunlid A."/>
            <person name="Henrissat B."/>
            <person name="Grigoriev I.V."/>
            <person name="Hibbett D.S."/>
            <person name="Martin F."/>
        </authorList>
    </citation>
    <scope>NUCLEOTIDE SEQUENCE [LARGE SCALE GENOMIC DNA]</scope>
    <source>
        <strain evidence="3">Foug A</strain>
    </source>
</reference>
<sequence length="256" mass="29424">MASALQAEDLAPLSMKEIIACLKDVLHFSREERQKKDLLLEKVVKFTPPEQVEFLRTAALQKSSIRQPVCQKRKWEDVAHPRRTAQCLDKGEKELDDEDGYEPLKYLMLPTEEERKACYCKFYEATSSVALPAGICGACARECGAMDENLERMALSDIPNSYRLVPKTLHPAHDIYDGRLFQPEAVETDGQHTFVSICQVCLDKLWKPGDKPLRYSLANNLWIGRIPWQLQVLTFPEQLLIAHLYPRVFVFKLFLK</sequence>
<reference evidence="2 3" key="1">
    <citation type="submission" date="2014-04" db="EMBL/GenBank/DDBJ databases">
        <authorList>
            <consortium name="DOE Joint Genome Institute"/>
            <person name="Kuo A."/>
            <person name="Kohler A."/>
            <person name="Nagy L.G."/>
            <person name="Floudas D."/>
            <person name="Copeland A."/>
            <person name="Barry K.W."/>
            <person name="Cichocki N."/>
            <person name="Veneault-Fourrey C."/>
            <person name="LaButti K."/>
            <person name="Lindquist E.A."/>
            <person name="Lipzen A."/>
            <person name="Lundell T."/>
            <person name="Morin E."/>
            <person name="Murat C."/>
            <person name="Sun H."/>
            <person name="Tunlid A."/>
            <person name="Henrissat B."/>
            <person name="Grigoriev I.V."/>
            <person name="Hibbett D.S."/>
            <person name="Martin F."/>
            <person name="Nordberg H.P."/>
            <person name="Cantor M.N."/>
            <person name="Hua S.X."/>
        </authorList>
    </citation>
    <scope>NUCLEOTIDE SEQUENCE [LARGE SCALE GENOMIC DNA]</scope>
    <source>
        <strain evidence="2 3">Foug A</strain>
    </source>
</reference>
<dbReference type="HOGENOM" id="CLU_1086498_0_0_1"/>